<keyword evidence="4 6" id="KW-1133">Transmembrane helix</keyword>
<comment type="subcellular location">
    <subcellularLocation>
        <location evidence="1">Cell membrane</location>
        <topology evidence="1">Multi-pass membrane protein</topology>
    </subcellularLocation>
</comment>
<feature type="transmembrane region" description="Helical" evidence="6">
    <location>
        <begin position="131"/>
        <end position="154"/>
    </location>
</feature>
<dbReference type="PANTHER" id="PTHR30086:SF20">
    <property type="entry name" value="ARGININE EXPORTER PROTEIN ARGO-RELATED"/>
    <property type="match status" value="1"/>
</dbReference>
<keyword evidence="8" id="KW-1185">Reference proteome</keyword>
<protein>
    <submittedName>
        <fullName evidence="7">LysE family translocator</fullName>
    </submittedName>
</protein>
<name>A0A5J6X1F4_9GAMM</name>
<evidence type="ECO:0000256" key="4">
    <source>
        <dbReference type="ARBA" id="ARBA00022989"/>
    </source>
</evidence>
<evidence type="ECO:0000256" key="5">
    <source>
        <dbReference type="ARBA" id="ARBA00023136"/>
    </source>
</evidence>
<dbReference type="GO" id="GO:0033228">
    <property type="term" value="P:cysteine export across plasma membrane"/>
    <property type="evidence" value="ECO:0007669"/>
    <property type="project" value="TreeGrafter"/>
</dbReference>
<dbReference type="Proteomes" id="UP000594034">
    <property type="component" value="Chromosome"/>
</dbReference>
<sequence>MELSLLFSMAGFALVMSLTPGPVNMVAFGAGARYGFRASLRHVWGATVGFVLLLLLMGAGLNEVLQRWPALALMLHWSGLLFLGYMAWLLVADRGELSLRESAAPALYHGALMQWLNPKAWLAASMGAASYGAGVGALLLFSLIYLVICLLSIACWAYAGSRLQHHLWAPHQQRWFNRAMAALLLGMIIELAW</sequence>
<feature type="transmembrane region" description="Helical" evidence="6">
    <location>
        <begin position="42"/>
        <end position="61"/>
    </location>
</feature>
<reference evidence="7 8" key="1">
    <citation type="submission" date="2019-05" db="EMBL/GenBank/DDBJ databases">
        <title>OXA-830, a novel chromosomally encoded expanded-spectrum class D beta-lactamase in Aeromonas simiae.</title>
        <authorList>
            <person name="Zhou W."/>
            <person name="Chen Q."/>
        </authorList>
    </citation>
    <scope>NUCLEOTIDE SEQUENCE [LARGE SCALE GENOMIC DNA]</scope>
    <source>
        <strain evidence="7 8">A6</strain>
    </source>
</reference>
<dbReference type="EMBL" id="CP040449">
    <property type="protein sequence ID" value="QFI56311.1"/>
    <property type="molecule type" value="Genomic_DNA"/>
</dbReference>
<keyword evidence="2" id="KW-1003">Cell membrane</keyword>
<dbReference type="KEGG" id="asim:FE240_17440"/>
<feature type="transmembrane region" description="Helical" evidence="6">
    <location>
        <begin position="68"/>
        <end position="91"/>
    </location>
</feature>
<dbReference type="GO" id="GO:0015171">
    <property type="term" value="F:amino acid transmembrane transporter activity"/>
    <property type="evidence" value="ECO:0007669"/>
    <property type="project" value="TreeGrafter"/>
</dbReference>
<gene>
    <name evidence="7" type="ORF">FE240_17440</name>
</gene>
<organism evidence="7 8">
    <name type="scientific">Aeromonas simiae</name>
    <dbReference type="NCBI Taxonomy" id="218936"/>
    <lineage>
        <taxon>Bacteria</taxon>
        <taxon>Pseudomonadati</taxon>
        <taxon>Pseudomonadota</taxon>
        <taxon>Gammaproteobacteria</taxon>
        <taxon>Aeromonadales</taxon>
        <taxon>Aeromonadaceae</taxon>
        <taxon>Aeromonas</taxon>
    </lineage>
</organism>
<evidence type="ECO:0000256" key="2">
    <source>
        <dbReference type="ARBA" id="ARBA00022475"/>
    </source>
</evidence>
<evidence type="ECO:0000313" key="7">
    <source>
        <dbReference type="EMBL" id="QFI56311.1"/>
    </source>
</evidence>
<proteinExistence type="predicted"/>
<dbReference type="PANTHER" id="PTHR30086">
    <property type="entry name" value="ARGININE EXPORTER PROTEIN ARGO"/>
    <property type="match status" value="1"/>
</dbReference>
<feature type="transmembrane region" description="Helical" evidence="6">
    <location>
        <begin position="175"/>
        <end position="192"/>
    </location>
</feature>
<evidence type="ECO:0000313" key="8">
    <source>
        <dbReference type="Proteomes" id="UP000594034"/>
    </source>
</evidence>
<evidence type="ECO:0000256" key="6">
    <source>
        <dbReference type="SAM" id="Phobius"/>
    </source>
</evidence>
<dbReference type="GO" id="GO:0005886">
    <property type="term" value="C:plasma membrane"/>
    <property type="evidence" value="ECO:0007669"/>
    <property type="project" value="UniProtKB-SubCell"/>
</dbReference>
<dbReference type="AlphaFoldDB" id="A0A5J6X1F4"/>
<evidence type="ECO:0000256" key="3">
    <source>
        <dbReference type="ARBA" id="ARBA00022692"/>
    </source>
</evidence>
<dbReference type="InterPro" id="IPR001123">
    <property type="entry name" value="LeuE-type"/>
</dbReference>
<accession>A0A5J6X1F4</accession>
<evidence type="ECO:0000256" key="1">
    <source>
        <dbReference type="ARBA" id="ARBA00004651"/>
    </source>
</evidence>
<keyword evidence="3 6" id="KW-0812">Transmembrane</keyword>
<keyword evidence="5 6" id="KW-0472">Membrane</keyword>
<dbReference type="Pfam" id="PF01810">
    <property type="entry name" value="LysE"/>
    <property type="match status" value="1"/>
</dbReference>
<dbReference type="RefSeq" id="WP_193002754.1">
    <property type="nucleotide sequence ID" value="NZ_CP040449.1"/>
</dbReference>